<dbReference type="AlphaFoldDB" id="A0A7T7HIK1"/>
<protein>
    <submittedName>
        <fullName evidence="2">Uncharacterized protein</fullName>
    </submittedName>
</protein>
<accession>A0A7T7HIK1</accession>
<feature type="transmembrane region" description="Helical" evidence="1">
    <location>
        <begin position="20"/>
        <end position="45"/>
    </location>
</feature>
<dbReference type="EMBL" id="CP066786">
    <property type="protein sequence ID" value="QQM29873.1"/>
    <property type="molecule type" value="Genomic_DNA"/>
</dbReference>
<organism evidence="2 3">
    <name type="scientific">Martelella lutilitoris</name>
    <dbReference type="NCBI Taxonomy" id="2583532"/>
    <lineage>
        <taxon>Bacteria</taxon>
        <taxon>Pseudomonadati</taxon>
        <taxon>Pseudomonadota</taxon>
        <taxon>Alphaproteobacteria</taxon>
        <taxon>Hyphomicrobiales</taxon>
        <taxon>Aurantimonadaceae</taxon>
        <taxon>Martelella</taxon>
    </lineage>
</organism>
<proteinExistence type="predicted"/>
<evidence type="ECO:0000256" key="1">
    <source>
        <dbReference type="SAM" id="Phobius"/>
    </source>
</evidence>
<sequence length="126" mass="14689">MTGRRMIAPLSALWRRHRGLCVAFVLTGFITLVFALQFVLSVFYWRNPENRNLELKGWMTLGHVAIVYDIPAEELAEELDLVPDSRSRRMMLRQIARIKGISLEELEDEIAHALDDYEDEKAERDE</sequence>
<keyword evidence="1" id="KW-0472">Membrane</keyword>
<name>A0A7T7HIK1_9HYPH</name>
<keyword evidence="1" id="KW-0812">Transmembrane</keyword>
<keyword evidence="1" id="KW-1133">Transmembrane helix</keyword>
<dbReference type="RefSeq" id="WP_200334888.1">
    <property type="nucleotide sequence ID" value="NZ_CP066786.1"/>
</dbReference>
<dbReference type="Proteomes" id="UP000596083">
    <property type="component" value="Chromosome"/>
</dbReference>
<evidence type="ECO:0000313" key="2">
    <source>
        <dbReference type="EMBL" id="QQM29873.1"/>
    </source>
</evidence>
<reference evidence="2 3" key="1">
    <citation type="submission" date="2020-12" db="EMBL/GenBank/DDBJ databases">
        <authorList>
            <person name="Zheng R.K."/>
            <person name="Sun C.M."/>
        </authorList>
    </citation>
    <scope>NUCLEOTIDE SEQUENCE [LARGE SCALE GENOMIC DNA]</scope>
    <source>
        <strain evidence="2 3">ZRK001</strain>
    </source>
</reference>
<gene>
    <name evidence="2" type="ORF">JET14_16485</name>
</gene>
<dbReference type="KEGG" id="mlut:JET14_16485"/>
<evidence type="ECO:0000313" key="3">
    <source>
        <dbReference type="Proteomes" id="UP000596083"/>
    </source>
</evidence>